<feature type="domain" description="HTH cro/C1-type" evidence="1">
    <location>
        <begin position="9"/>
        <end position="64"/>
    </location>
</feature>
<sequence>MAGSLGIRIRMARRRKEMTQGQLATVLHVSRSAVGNWEAVSGISPSSARLIAIALATDVSYEWLATGRGEPSLCEDWTPAADAELVDDPVERRVLRAFRHARPATRKMVLQMLEAGATSRT</sequence>
<name>A0A0S1B3Q5_9GAMM</name>
<dbReference type="AlphaFoldDB" id="A0A0S1B3Q5"/>
<dbReference type="EMBL" id="CP012900">
    <property type="protein sequence ID" value="ALJ29634.1"/>
    <property type="molecule type" value="Genomic_DNA"/>
</dbReference>
<protein>
    <submittedName>
        <fullName evidence="2">XRE family transcriptional regulator</fullName>
    </submittedName>
</protein>
<dbReference type="InterPro" id="IPR001387">
    <property type="entry name" value="Cro/C1-type_HTH"/>
</dbReference>
<dbReference type="SUPFAM" id="SSF47413">
    <property type="entry name" value="lambda repressor-like DNA-binding domains"/>
    <property type="match status" value="1"/>
</dbReference>
<dbReference type="PATRIC" id="fig|128780.6.peg.3331"/>
<dbReference type="Pfam" id="PF01381">
    <property type="entry name" value="HTH_3"/>
    <property type="match status" value="1"/>
</dbReference>
<accession>A0A0S1B3Q5</accession>
<dbReference type="OrthoDB" id="9772064at2"/>
<dbReference type="GO" id="GO:0003677">
    <property type="term" value="F:DNA binding"/>
    <property type="evidence" value="ECO:0007669"/>
    <property type="project" value="InterPro"/>
</dbReference>
<dbReference type="Gene3D" id="1.10.260.40">
    <property type="entry name" value="lambda repressor-like DNA-binding domains"/>
    <property type="match status" value="1"/>
</dbReference>
<gene>
    <name evidence="2" type="ORF">AOT14_32940</name>
</gene>
<dbReference type="Proteomes" id="UP000061010">
    <property type="component" value="Chromosome"/>
</dbReference>
<dbReference type="InterPro" id="IPR010982">
    <property type="entry name" value="Lambda_DNA-bd_dom_sf"/>
</dbReference>
<evidence type="ECO:0000313" key="2">
    <source>
        <dbReference type="EMBL" id="ALJ29634.1"/>
    </source>
</evidence>
<dbReference type="CDD" id="cd00093">
    <property type="entry name" value="HTH_XRE"/>
    <property type="match status" value="1"/>
</dbReference>
<dbReference type="KEGG" id="sacz:AOT14_32940"/>
<proteinExistence type="predicted"/>
<evidence type="ECO:0000259" key="1">
    <source>
        <dbReference type="PROSITE" id="PS50943"/>
    </source>
</evidence>
<dbReference type="PROSITE" id="PS50943">
    <property type="entry name" value="HTH_CROC1"/>
    <property type="match status" value="1"/>
</dbReference>
<dbReference type="SMART" id="SM00530">
    <property type="entry name" value="HTH_XRE"/>
    <property type="match status" value="1"/>
</dbReference>
<keyword evidence="3" id="KW-1185">Reference proteome</keyword>
<evidence type="ECO:0000313" key="3">
    <source>
        <dbReference type="Proteomes" id="UP000061010"/>
    </source>
</evidence>
<reference evidence="2 3" key="1">
    <citation type="journal article" date="2015" name="Genome Announc.">
        <title>Complete Genome Sequencing of Stenotrophomonas acidaminiphila ZAC14D2_NAIMI4_2, a Multidrug-Resistant Strain Isolated from Sediments of a Polluted River in Mexico, Uncovers New Antibiotic Resistance Genes and a Novel Class-II Lasso Peptide Biosynthesis Gene Cluster.</title>
        <authorList>
            <person name="Vinuesa P."/>
            <person name="Ochoa-Sanchez L.E."/>
        </authorList>
    </citation>
    <scope>NUCLEOTIDE SEQUENCE [LARGE SCALE GENOMIC DNA]</scope>
    <source>
        <strain evidence="2 3">ZAC14D2_NAIMI4_2</strain>
    </source>
</reference>
<organism evidence="2 3">
    <name type="scientific">Stenotrophomonas acidaminiphila</name>
    <dbReference type="NCBI Taxonomy" id="128780"/>
    <lineage>
        <taxon>Bacteria</taxon>
        <taxon>Pseudomonadati</taxon>
        <taxon>Pseudomonadota</taxon>
        <taxon>Gammaproteobacteria</taxon>
        <taxon>Lysobacterales</taxon>
        <taxon>Lysobacteraceae</taxon>
        <taxon>Stenotrophomonas</taxon>
    </lineage>
</organism>